<dbReference type="EMBL" id="CATQJL010000305">
    <property type="protein sequence ID" value="CAJ0602615.1"/>
    <property type="molecule type" value="Genomic_DNA"/>
</dbReference>
<comment type="caution">
    <text evidence="2">The sequence shown here is derived from an EMBL/GenBank/DDBJ whole genome shotgun (WGS) entry which is preliminary data.</text>
</comment>
<proteinExistence type="predicted"/>
<keyword evidence="3" id="KW-1185">Reference proteome</keyword>
<organism evidence="2 3">
    <name type="scientific">Cylicocyclus nassatus</name>
    <name type="common">Nematode worm</name>
    <dbReference type="NCBI Taxonomy" id="53992"/>
    <lineage>
        <taxon>Eukaryota</taxon>
        <taxon>Metazoa</taxon>
        <taxon>Ecdysozoa</taxon>
        <taxon>Nematoda</taxon>
        <taxon>Chromadorea</taxon>
        <taxon>Rhabditida</taxon>
        <taxon>Rhabditina</taxon>
        <taxon>Rhabditomorpha</taxon>
        <taxon>Strongyloidea</taxon>
        <taxon>Strongylidae</taxon>
        <taxon>Cylicocyclus</taxon>
    </lineage>
</organism>
<accession>A0AA36M9P2</accession>
<keyword evidence="1" id="KW-0732">Signal</keyword>
<sequence length="377" mass="43118">MKLNSFLRVLFGLFLELGFYGALTLEDEFPISELNTYFESFFAKKNSTDYETWLDSLPKQEELDEMRQLLAKVYRMETFKDVDNSLLDQYTALKDYLNVTVIQGHYCVIHEQIPQDSDRFRRMWGYVVIASKNWARRMIHHSASHFASDGPVCSQAAALFERTRSRSLVVAGADRFAVKGDKRSECQEQFQIADASHNCRTMFHFVNTVLKDLAEEDVQSSWKEDYHFFVQWHGMAETSCVHSDAFISTGIKNSSIYERSIPATKIMESFNRIAADLGMKVNATTPLQDQECTLTAGTNIFGRYINGVPRESVCNVTAKEEDITGKFVHIEQKRAIRENISLWTSVIQDAFPDRNGDSYSKSTALVMAFAVLCSFVF</sequence>
<feature type="signal peptide" evidence="1">
    <location>
        <begin position="1"/>
        <end position="22"/>
    </location>
</feature>
<evidence type="ECO:0000256" key="1">
    <source>
        <dbReference type="SAM" id="SignalP"/>
    </source>
</evidence>
<name>A0AA36M9P2_CYLNA</name>
<protein>
    <submittedName>
        <fullName evidence="2">Uncharacterized protein</fullName>
    </submittedName>
</protein>
<dbReference type="AlphaFoldDB" id="A0AA36M9P2"/>
<evidence type="ECO:0000313" key="2">
    <source>
        <dbReference type="EMBL" id="CAJ0602615.1"/>
    </source>
</evidence>
<evidence type="ECO:0000313" key="3">
    <source>
        <dbReference type="Proteomes" id="UP001176961"/>
    </source>
</evidence>
<dbReference type="Proteomes" id="UP001176961">
    <property type="component" value="Unassembled WGS sequence"/>
</dbReference>
<gene>
    <name evidence="2" type="ORF">CYNAS_LOCUS14598</name>
</gene>
<feature type="chain" id="PRO_5041208676" evidence="1">
    <location>
        <begin position="23"/>
        <end position="377"/>
    </location>
</feature>
<reference evidence="2" key="1">
    <citation type="submission" date="2023-07" db="EMBL/GenBank/DDBJ databases">
        <authorList>
            <consortium name="CYATHOMIX"/>
        </authorList>
    </citation>
    <scope>NUCLEOTIDE SEQUENCE</scope>
    <source>
        <strain evidence="2">N/A</strain>
    </source>
</reference>